<dbReference type="InterPro" id="IPR051199">
    <property type="entry name" value="LPS_LOS_Heptosyltrfase"/>
</dbReference>
<dbReference type="KEGG" id="fal:FRAAL3931"/>
<dbReference type="SUPFAM" id="SSF53756">
    <property type="entry name" value="UDP-Glycosyltransferase/glycogen phosphorylase"/>
    <property type="match status" value="2"/>
</dbReference>
<name>Q0RIU1_FRAAA</name>
<gene>
    <name evidence="4" type="ordered locus">FRAAL3931</name>
</gene>
<sequence>MTAIPAGAVPSTAVPSTAGPAGAGAAGAGPAGAGPATAPGIGEILFVELLGGIGDLLIALPAIHLLADSHPRARLRVLTFTPAVELLHGDPRVAEILPLTDHGGRAVQAAVRDAMARRPDLAVTTTRHSGVPAAIESGRPRFAVTDLWRGPGPHEPIGDRYVRLLAADGWLRLPDGADRPAGGRREPDQLGERPPGQVALDSGELTEGRHRLVALTTPGGTTPGGTTPGGTASGTAGGGVPVLLVPDAGMAVKRWPAPRWAELARLLTARGHPLLHPHGTAVPRAVAVPPLSLREFAGLCAAVAERGGVVVGGDTGPVRLAAAVGAPTVTLFGPSTAARYGLVGQDGSATRTRLADRRLAGGTAGTDARRPRRTLGADLQGLPDCAVRRPLAITEQECWWTARCPLAPDGPACLDDLSAEQVAGAVAEVARTPPTV</sequence>
<evidence type="ECO:0000313" key="4">
    <source>
        <dbReference type="EMBL" id="CAJ62574.1"/>
    </source>
</evidence>
<dbReference type="PANTHER" id="PTHR30160:SF1">
    <property type="entry name" value="LIPOPOLYSACCHARIDE 1,2-N-ACETYLGLUCOSAMINETRANSFERASE-RELATED"/>
    <property type="match status" value="1"/>
</dbReference>
<feature type="compositionally biased region" description="Basic and acidic residues" evidence="3">
    <location>
        <begin position="175"/>
        <end position="191"/>
    </location>
</feature>
<proteinExistence type="predicted"/>
<dbReference type="Proteomes" id="UP000000657">
    <property type="component" value="Chromosome"/>
</dbReference>
<organism evidence="4 5">
    <name type="scientific">Frankia alni (strain DSM 45986 / CECT 9034 / ACN14a)</name>
    <dbReference type="NCBI Taxonomy" id="326424"/>
    <lineage>
        <taxon>Bacteria</taxon>
        <taxon>Bacillati</taxon>
        <taxon>Actinomycetota</taxon>
        <taxon>Actinomycetes</taxon>
        <taxon>Frankiales</taxon>
        <taxon>Frankiaceae</taxon>
        <taxon>Frankia</taxon>
    </lineage>
</organism>
<dbReference type="STRING" id="326424.FRAAL3931"/>
<dbReference type="eggNOG" id="COG0859">
    <property type="taxonomic scope" value="Bacteria"/>
</dbReference>
<keyword evidence="1" id="KW-0328">Glycosyltransferase</keyword>
<evidence type="ECO:0000256" key="1">
    <source>
        <dbReference type="ARBA" id="ARBA00022676"/>
    </source>
</evidence>
<dbReference type="Gene3D" id="3.40.50.2000">
    <property type="entry name" value="Glycogen Phosphorylase B"/>
    <property type="match status" value="2"/>
</dbReference>
<dbReference type="EMBL" id="CT573213">
    <property type="protein sequence ID" value="CAJ62574.1"/>
    <property type="molecule type" value="Genomic_DNA"/>
</dbReference>
<dbReference type="InterPro" id="IPR002201">
    <property type="entry name" value="Glyco_trans_9"/>
</dbReference>
<feature type="compositionally biased region" description="Gly residues" evidence="3">
    <location>
        <begin position="21"/>
        <end position="32"/>
    </location>
</feature>
<reference evidence="4 5" key="1">
    <citation type="journal article" date="2007" name="Genome Res.">
        <title>Genome characteristics of facultatively symbiotic Frankia sp. strains reflect host range and host plant biogeography.</title>
        <authorList>
            <person name="Normand P."/>
            <person name="Lapierre P."/>
            <person name="Tisa L.S."/>
            <person name="Gogarten J.P."/>
            <person name="Alloisio N."/>
            <person name="Bagnarol E."/>
            <person name="Bassi C.A."/>
            <person name="Berry A.M."/>
            <person name="Bickhart D.M."/>
            <person name="Choisne N."/>
            <person name="Couloux A."/>
            <person name="Cournoyer B."/>
            <person name="Cruveiller S."/>
            <person name="Daubin V."/>
            <person name="Demange N."/>
            <person name="Francino M.P."/>
            <person name="Goltsman E."/>
            <person name="Huang Y."/>
            <person name="Kopp O.R."/>
            <person name="Labarre L."/>
            <person name="Lapidus A."/>
            <person name="Lavire C."/>
            <person name="Marechal J."/>
            <person name="Martinez M."/>
            <person name="Mastronunzio J.E."/>
            <person name="Mullin B.C."/>
            <person name="Niemann J."/>
            <person name="Pujic P."/>
            <person name="Rawnsley T."/>
            <person name="Rouy Z."/>
            <person name="Schenowitz C."/>
            <person name="Sellstedt A."/>
            <person name="Tavares F."/>
            <person name="Tomkins J.P."/>
            <person name="Vallenet D."/>
            <person name="Valverde C."/>
            <person name="Wall L.G."/>
            <person name="Wang Y."/>
            <person name="Medigue C."/>
            <person name="Benson D.R."/>
        </authorList>
    </citation>
    <scope>NUCLEOTIDE SEQUENCE [LARGE SCALE GENOMIC DNA]</scope>
    <source>
        <strain evidence="5">DSM 45986 / CECT 9034 / ACN14a</strain>
    </source>
</reference>
<protein>
    <submittedName>
        <fullName evidence="4">Glycosyl transferase putative signal peptide</fullName>
    </submittedName>
</protein>
<evidence type="ECO:0000256" key="3">
    <source>
        <dbReference type="SAM" id="MobiDB-lite"/>
    </source>
</evidence>
<dbReference type="HOGENOM" id="CLU_717199_0_0_11"/>
<dbReference type="GO" id="GO:0005829">
    <property type="term" value="C:cytosol"/>
    <property type="evidence" value="ECO:0007669"/>
    <property type="project" value="TreeGrafter"/>
</dbReference>
<accession>Q0RIU1</accession>
<dbReference type="Pfam" id="PF01075">
    <property type="entry name" value="Glyco_transf_9"/>
    <property type="match status" value="1"/>
</dbReference>
<dbReference type="AlphaFoldDB" id="Q0RIU1"/>
<keyword evidence="2 4" id="KW-0808">Transferase</keyword>
<feature type="region of interest" description="Disordered" evidence="3">
    <location>
        <begin position="173"/>
        <end position="206"/>
    </location>
</feature>
<dbReference type="GO" id="GO:0009244">
    <property type="term" value="P:lipopolysaccharide core region biosynthetic process"/>
    <property type="evidence" value="ECO:0007669"/>
    <property type="project" value="TreeGrafter"/>
</dbReference>
<dbReference type="GO" id="GO:0008713">
    <property type="term" value="F:ADP-heptose-lipopolysaccharide heptosyltransferase activity"/>
    <property type="evidence" value="ECO:0007669"/>
    <property type="project" value="TreeGrafter"/>
</dbReference>
<keyword evidence="5" id="KW-1185">Reference proteome</keyword>
<evidence type="ECO:0000313" key="5">
    <source>
        <dbReference type="Proteomes" id="UP000000657"/>
    </source>
</evidence>
<dbReference type="PANTHER" id="PTHR30160">
    <property type="entry name" value="TETRAACYLDISACCHARIDE 4'-KINASE-RELATED"/>
    <property type="match status" value="1"/>
</dbReference>
<feature type="region of interest" description="Disordered" evidence="3">
    <location>
        <begin position="1"/>
        <end position="33"/>
    </location>
</feature>
<evidence type="ECO:0000256" key="2">
    <source>
        <dbReference type="ARBA" id="ARBA00022679"/>
    </source>
</evidence>
<dbReference type="RefSeq" id="WP_011605066.1">
    <property type="nucleotide sequence ID" value="NC_008278.1"/>
</dbReference>
<dbReference type="OrthoDB" id="9807356at2"/>